<name>A0AA49GQV6_9BACT</name>
<protein>
    <submittedName>
        <fullName evidence="1">Uncharacterized protein</fullName>
    </submittedName>
</protein>
<reference evidence="1" key="2">
    <citation type="journal article" date="2024" name="Antonie Van Leeuwenhoek">
        <title>Roseihalotalea indica gen. nov., sp. nov., a halophilic Bacteroidetes from mesopelagic Southwest Indian Ocean with higher carbohydrate metabolic potential.</title>
        <authorList>
            <person name="Chen B."/>
            <person name="Zhang M."/>
            <person name="Lin D."/>
            <person name="Ye J."/>
            <person name="Tang K."/>
        </authorList>
    </citation>
    <scope>NUCLEOTIDE SEQUENCE</scope>
    <source>
        <strain evidence="1">TK19036</strain>
    </source>
</reference>
<accession>A0AA49GQV6</accession>
<dbReference type="AlphaFoldDB" id="A0AA49GQV6"/>
<dbReference type="EMBL" id="CP120682">
    <property type="protein sequence ID" value="WKN36691.1"/>
    <property type="molecule type" value="Genomic_DNA"/>
</dbReference>
<sequence>MKCFLLIGLLACAHPNNRTITVDNCWDDRKTVKKLSDVKGVVSKQDDWLSVTASSSKQMFPCNLPDTYKPGDSILFSANQKEIFPNERWAGTPIEITSIELIGKRSGTSQKH</sequence>
<evidence type="ECO:0000313" key="1">
    <source>
        <dbReference type="EMBL" id="WKN36691.1"/>
    </source>
</evidence>
<organism evidence="1">
    <name type="scientific">Roseihalotalea indica</name>
    <dbReference type="NCBI Taxonomy" id="2867963"/>
    <lineage>
        <taxon>Bacteria</taxon>
        <taxon>Pseudomonadati</taxon>
        <taxon>Bacteroidota</taxon>
        <taxon>Cytophagia</taxon>
        <taxon>Cytophagales</taxon>
        <taxon>Catalimonadaceae</taxon>
        <taxon>Roseihalotalea</taxon>
    </lineage>
</organism>
<reference evidence="1" key="1">
    <citation type="journal article" date="2023" name="Comput. Struct. Biotechnol. J.">
        <title>Discovery of a novel marine Bacteroidetes with a rich repertoire of carbohydrate-active enzymes.</title>
        <authorList>
            <person name="Chen B."/>
            <person name="Liu G."/>
            <person name="Chen Q."/>
            <person name="Wang H."/>
            <person name="Liu L."/>
            <person name="Tang K."/>
        </authorList>
    </citation>
    <scope>NUCLEOTIDE SEQUENCE</scope>
    <source>
        <strain evidence="1">TK19036</strain>
    </source>
</reference>
<gene>
    <name evidence="1" type="ORF">K4G66_30470</name>
</gene>
<proteinExistence type="predicted"/>